<keyword evidence="1" id="KW-0812">Transmembrane</keyword>
<evidence type="ECO:0000313" key="3">
    <source>
        <dbReference type="Proteomes" id="UP000563523"/>
    </source>
</evidence>
<feature type="transmembrane region" description="Helical" evidence="1">
    <location>
        <begin position="45"/>
        <end position="72"/>
    </location>
</feature>
<accession>A0A850R7F0</accession>
<evidence type="ECO:0000313" key="2">
    <source>
        <dbReference type="EMBL" id="NVY96592.1"/>
    </source>
</evidence>
<sequence length="162" mass="18902">MSKKLGFGGYFLLVLLLFYLVPTIVPQISVHDHASLVLGYQNSPFLIAMIAVFSFFFDYLSLVLPQSELLAIRTSLLVRRPSLWRLYRGYGRFLLPYLLSFMIVKGVSLFLWPQTITVFWFSLYLLEWLCWLALNLNRRVTLPNGLILLMFGLTRILAHYLF</sequence>
<dbReference type="EMBL" id="JABZEC010000004">
    <property type="protein sequence ID" value="NVY96592.1"/>
    <property type="molecule type" value="Genomic_DNA"/>
</dbReference>
<feature type="transmembrane region" description="Helical" evidence="1">
    <location>
        <begin position="7"/>
        <end position="25"/>
    </location>
</feature>
<keyword evidence="1" id="KW-1133">Transmembrane helix</keyword>
<proteinExistence type="predicted"/>
<keyword evidence="1" id="KW-0472">Membrane</keyword>
<protein>
    <submittedName>
        <fullName evidence="2">Uncharacterized protein</fullName>
    </submittedName>
</protein>
<comment type="caution">
    <text evidence="2">The sequence shown here is derived from an EMBL/GenBank/DDBJ whole genome shotgun (WGS) entry which is preliminary data.</text>
</comment>
<organism evidence="2 3">
    <name type="scientific">Bombilactobacillus apium</name>
    <dbReference type="NCBI Taxonomy" id="2675299"/>
    <lineage>
        <taxon>Bacteria</taxon>
        <taxon>Bacillati</taxon>
        <taxon>Bacillota</taxon>
        <taxon>Bacilli</taxon>
        <taxon>Lactobacillales</taxon>
        <taxon>Lactobacillaceae</taxon>
        <taxon>Bombilactobacillus</taxon>
    </lineage>
</organism>
<evidence type="ECO:0000256" key="1">
    <source>
        <dbReference type="SAM" id="Phobius"/>
    </source>
</evidence>
<dbReference type="AlphaFoldDB" id="A0A850R7F0"/>
<name>A0A850R7F0_9LACO</name>
<feature type="transmembrane region" description="Helical" evidence="1">
    <location>
        <begin position="141"/>
        <end position="161"/>
    </location>
</feature>
<feature type="transmembrane region" description="Helical" evidence="1">
    <location>
        <begin position="93"/>
        <end position="112"/>
    </location>
</feature>
<reference evidence="2 3" key="1">
    <citation type="submission" date="2020-06" db="EMBL/GenBank/DDBJ databases">
        <authorList>
            <person name="Kang J."/>
        </authorList>
    </citation>
    <scope>NUCLEOTIDE SEQUENCE [LARGE SCALE GENOMIC DNA]</scope>
    <source>
        <strain evidence="2 3">DCY120</strain>
    </source>
</reference>
<dbReference type="Proteomes" id="UP000563523">
    <property type="component" value="Unassembled WGS sequence"/>
</dbReference>
<feature type="transmembrane region" description="Helical" evidence="1">
    <location>
        <begin position="118"/>
        <end position="134"/>
    </location>
</feature>
<keyword evidence="3" id="KW-1185">Reference proteome</keyword>
<dbReference type="RefSeq" id="WP_176942756.1">
    <property type="nucleotide sequence ID" value="NZ_JABZEC010000004.1"/>
</dbReference>
<gene>
    <name evidence="2" type="ORF">HU830_05380</name>
</gene>